<proteinExistence type="predicted"/>
<reference evidence="9" key="1">
    <citation type="submission" date="2020-06" db="EMBL/GenBank/DDBJ databases">
        <authorList>
            <person name="Li T."/>
            <person name="Hu X."/>
            <person name="Zhang T."/>
            <person name="Song X."/>
            <person name="Zhang H."/>
            <person name="Dai N."/>
            <person name="Sheng W."/>
            <person name="Hou X."/>
            <person name="Wei L."/>
        </authorList>
    </citation>
    <scope>NUCLEOTIDE SEQUENCE</scope>
    <source>
        <strain evidence="9">K16</strain>
        <tissue evidence="9">Leaf</tissue>
    </source>
</reference>
<evidence type="ECO:0000256" key="3">
    <source>
        <dbReference type="ARBA" id="ARBA00022729"/>
    </source>
</evidence>
<dbReference type="SUPFAM" id="SSF52279">
    <property type="entry name" value="Beta-D-glucan exohydrolase, C-terminal domain"/>
    <property type="match status" value="1"/>
</dbReference>
<dbReference type="SMART" id="SM01217">
    <property type="entry name" value="Fn3_like"/>
    <property type="match status" value="1"/>
</dbReference>
<dbReference type="Gene3D" id="3.40.50.1700">
    <property type="entry name" value="Glycoside hydrolase family 3 C-terminal domain"/>
    <property type="match status" value="1"/>
</dbReference>
<dbReference type="InterPro" id="IPR026891">
    <property type="entry name" value="Fn3-like"/>
</dbReference>
<comment type="subcellular location">
    <subcellularLocation>
        <location evidence="1">Secreted</location>
    </subcellularLocation>
</comment>
<dbReference type="InterPro" id="IPR017853">
    <property type="entry name" value="GH"/>
</dbReference>
<dbReference type="FunFam" id="3.20.20.300:FF:000004">
    <property type="entry name" value="probable beta-D-xylosidase 7"/>
    <property type="match status" value="1"/>
</dbReference>
<keyword evidence="5" id="KW-0325">Glycoprotein</keyword>
<dbReference type="InterPro" id="IPR002772">
    <property type="entry name" value="Glyco_hydro_3_C"/>
</dbReference>
<feature type="chain" id="PRO_5042177724" evidence="7">
    <location>
        <begin position="29"/>
        <end position="815"/>
    </location>
</feature>
<dbReference type="GO" id="GO:0005576">
    <property type="term" value="C:extracellular region"/>
    <property type="evidence" value="ECO:0007669"/>
    <property type="project" value="UniProtKB-SubCell"/>
</dbReference>
<accession>A0AAE1WB53</accession>
<comment type="caution">
    <text evidence="9">The sequence shown here is derived from an EMBL/GenBank/DDBJ whole genome shotgun (WGS) entry which is preliminary data.</text>
</comment>
<evidence type="ECO:0000256" key="2">
    <source>
        <dbReference type="ARBA" id="ARBA00022525"/>
    </source>
</evidence>
<dbReference type="Pfam" id="PF00933">
    <property type="entry name" value="Glyco_hydro_3"/>
    <property type="match status" value="1"/>
</dbReference>
<reference evidence="9" key="2">
    <citation type="journal article" date="2024" name="Plant">
        <title>Genomic evolution and insights into agronomic trait innovations of Sesamum species.</title>
        <authorList>
            <person name="Miao H."/>
            <person name="Wang L."/>
            <person name="Qu L."/>
            <person name="Liu H."/>
            <person name="Sun Y."/>
            <person name="Le M."/>
            <person name="Wang Q."/>
            <person name="Wei S."/>
            <person name="Zheng Y."/>
            <person name="Lin W."/>
            <person name="Duan Y."/>
            <person name="Cao H."/>
            <person name="Xiong S."/>
            <person name="Wang X."/>
            <person name="Wei L."/>
            <person name="Li C."/>
            <person name="Ma Q."/>
            <person name="Ju M."/>
            <person name="Zhao R."/>
            <person name="Li G."/>
            <person name="Mu C."/>
            <person name="Tian Q."/>
            <person name="Mei H."/>
            <person name="Zhang T."/>
            <person name="Gao T."/>
            <person name="Zhang H."/>
        </authorList>
    </citation>
    <scope>NUCLEOTIDE SEQUENCE</scope>
    <source>
        <strain evidence="9">K16</strain>
    </source>
</reference>
<dbReference type="GO" id="GO:0046556">
    <property type="term" value="F:alpha-L-arabinofuranosidase activity"/>
    <property type="evidence" value="ECO:0007669"/>
    <property type="project" value="TreeGrafter"/>
</dbReference>
<protein>
    <submittedName>
        <fullName evidence="9">Beta-D-xylosidase 7</fullName>
    </submittedName>
</protein>
<evidence type="ECO:0000256" key="4">
    <source>
        <dbReference type="ARBA" id="ARBA00022801"/>
    </source>
</evidence>
<dbReference type="Proteomes" id="UP001289374">
    <property type="component" value="Unassembled WGS sequence"/>
</dbReference>
<dbReference type="GO" id="GO:0045493">
    <property type="term" value="P:xylan catabolic process"/>
    <property type="evidence" value="ECO:0007669"/>
    <property type="project" value="InterPro"/>
</dbReference>
<evidence type="ECO:0000313" key="9">
    <source>
        <dbReference type="EMBL" id="KAK4390142.1"/>
    </source>
</evidence>
<evidence type="ECO:0000256" key="6">
    <source>
        <dbReference type="ARBA" id="ARBA00023295"/>
    </source>
</evidence>
<dbReference type="Pfam" id="PF01915">
    <property type="entry name" value="Glyco_hydro_3_C"/>
    <property type="match status" value="1"/>
</dbReference>
<keyword evidence="3 7" id="KW-0732">Signal</keyword>
<keyword evidence="2" id="KW-0964">Secreted</keyword>
<dbReference type="InterPro" id="IPR001764">
    <property type="entry name" value="Glyco_hydro_3_N"/>
</dbReference>
<evidence type="ECO:0000256" key="5">
    <source>
        <dbReference type="ARBA" id="ARBA00023180"/>
    </source>
</evidence>
<keyword evidence="4" id="KW-0378">Hydrolase</keyword>
<dbReference type="EMBL" id="JACGWL010000012">
    <property type="protein sequence ID" value="KAK4390142.1"/>
    <property type="molecule type" value="Genomic_DNA"/>
</dbReference>
<organism evidence="9 10">
    <name type="scientific">Sesamum angolense</name>
    <dbReference type="NCBI Taxonomy" id="2727404"/>
    <lineage>
        <taxon>Eukaryota</taxon>
        <taxon>Viridiplantae</taxon>
        <taxon>Streptophyta</taxon>
        <taxon>Embryophyta</taxon>
        <taxon>Tracheophyta</taxon>
        <taxon>Spermatophyta</taxon>
        <taxon>Magnoliopsida</taxon>
        <taxon>eudicotyledons</taxon>
        <taxon>Gunneridae</taxon>
        <taxon>Pentapetalae</taxon>
        <taxon>asterids</taxon>
        <taxon>lamiids</taxon>
        <taxon>Lamiales</taxon>
        <taxon>Pedaliaceae</taxon>
        <taxon>Sesamum</taxon>
    </lineage>
</organism>
<name>A0AAE1WB53_9LAMI</name>
<dbReference type="InterPro" id="IPR044993">
    <property type="entry name" value="BXL"/>
</dbReference>
<keyword evidence="10" id="KW-1185">Reference proteome</keyword>
<gene>
    <name evidence="9" type="ORF">Sango_2077500</name>
</gene>
<sequence length="815" mass="89280">MRGFTHTTTLITALITCSLTLVIIKAAAQSTHDDHHPLPPFSCASTNPSTGSHPFCNVHLSVDERARDLVSRLTLDEKISQLINKASAIPRLGIPYYQWWSEALHGVAVAIGVENGVSFNGTIRAATSFPQVILTAAAFDTNLWYRIAKVIGTEARAIYNEGEAIGMTFWSPNINIFRDPRWGRGQETPGEDPLLTGKYAVSFVRGIQGDSFEGGSLKDGRLQVSACCKHFTAYDLDNWKGVDRFTFDAHVTKQDMADTYQPPFKSCVEEGRASGIMCAYNLVNGVPNCADYDLLTKTARGEWGFQGYITSDCDAVSLIYEKQKYAKSHEDAVADVLKAGMDVNCGLYLANHTKSAVEQGKVSESDIDRSLHNLFSVRMRLGLFNGNPSQLPYGNLGRNDICTPEHQDLALEAARDGIVLLKNSAKLLPLSKSKTKSLAVIGPNANVAKTLLGNYAGPPCKTITPLEGLMSYVKKTKFHPGCEDVNCTSAATSQAVKLAKSADYVVLVMGLNQERESEELDREDLVLPGQQQSLITSVAKAAKKPVVLVMLCGGPVDILFAKNDPKIGGILWAGYPGEAGGKAIAEIIFGDHNPGTFHQKLSFMALQLKSHTYKLGIITRLTRKTAAYLVPERLHQHTMTDMRMRPDPSSGYPGRTYRFYQGEKVFEFGYGLSYTNYSYKFVSVSQSKLDFKMLSTTDRPDHSGYVSVAEIGSESCEKAKVSAVVRVKNEGKTAGKHPVLLFLRRDHEGGNASPVKQLVGFQKVRLNAKEKGSVEFEVSPCEHFSRASEDGNLVIESGDHYLVVGDQEYPISINV</sequence>
<dbReference type="GO" id="GO:0031222">
    <property type="term" value="P:arabinan catabolic process"/>
    <property type="evidence" value="ECO:0007669"/>
    <property type="project" value="TreeGrafter"/>
</dbReference>
<evidence type="ECO:0000256" key="1">
    <source>
        <dbReference type="ARBA" id="ARBA00004613"/>
    </source>
</evidence>
<dbReference type="Gene3D" id="2.60.40.10">
    <property type="entry name" value="Immunoglobulins"/>
    <property type="match status" value="1"/>
</dbReference>
<dbReference type="GO" id="GO:0009044">
    <property type="term" value="F:xylan 1,4-beta-xylosidase activity"/>
    <property type="evidence" value="ECO:0007669"/>
    <property type="project" value="InterPro"/>
</dbReference>
<keyword evidence="6" id="KW-0326">Glycosidase</keyword>
<dbReference type="InterPro" id="IPR036881">
    <property type="entry name" value="Glyco_hydro_3_C_sf"/>
</dbReference>
<evidence type="ECO:0000313" key="10">
    <source>
        <dbReference type="Proteomes" id="UP001289374"/>
    </source>
</evidence>
<dbReference type="PANTHER" id="PTHR42721:SF19">
    <property type="entry name" value="FIBRONECTIN TYPE III-LIKE DOMAIN-CONTAINING PROTEIN"/>
    <property type="match status" value="1"/>
</dbReference>
<feature type="domain" description="Fibronectin type III-like" evidence="8">
    <location>
        <begin position="737"/>
        <end position="808"/>
    </location>
</feature>
<dbReference type="PRINTS" id="PR00133">
    <property type="entry name" value="GLHYDRLASE3"/>
</dbReference>
<dbReference type="PANTHER" id="PTHR42721">
    <property type="entry name" value="SUGAR HYDROLASE-RELATED"/>
    <property type="match status" value="1"/>
</dbReference>
<evidence type="ECO:0000256" key="7">
    <source>
        <dbReference type="SAM" id="SignalP"/>
    </source>
</evidence>
<dbReference type="Gene3D" id="3.20.20.300">
    <property type="entry name" value="Glycoside hydrolase, family 3, N-terminal domain"/>
    <property type="match status" value="1"/>
</dbReference>
<dbReference type="Pfam" id="PF14310">
    <property type="entry name" value="Fn3-like"/>
    <property type="match status" value="1"/>
</dbReference>
<dbReference type="AlphaFoldDB" id="A0AAE1WB53"/>
<dbReference type="SUPFAM" id="SSF51445">
    <property type="entry name" value="(Trans)glycosidases"/>
    <property type="match status" value="1"/>
</dbReference>
<dbReference type="InterPro" id="IPR036962">
    <property type="entry name" value="Glyco_hydro_3_N_sf"/>
</dbReference>
<dbReference type="GO" id="GO:0009505">
    <property type="term" value="C:plant-type cell wall"/>
    <property type="evidence" value="ECO:0007669"/>
    <property type="project" value="TreeGrafter"/>
</dbReference>
<dbReference type="InterPro" id="IPR013783">
    <property type="entry name" value="Ig-like_fold"/>
</dbReference>
<dbReference type="FunFam" id="3.40.50.1700:FF:000001">
    <property type="entry name" value="probable beta-D-xylosidase 2"/>
    <property type="match status" value="1"/>
</dbReference>
<evidence type="ECO:0000259" key="8">
    <source>
        <dbReference type="SMART" id="SM01217"/>
    </source>
</evidence>
<feature type="signal peptide" evidence="7">
    <location>
        <begin position="1"/>
        <end position="28"/>
    </location>
</feature>